<comment type="similarity">
    <text evidence="2">Belongs to the nicastrin family.</text>
</comment>
<comment type="caution">
    <text evidence="12">The sequence shown here is derived from an EMBL/GenBank/DDBJ whole genome shotgun (WGS) entry which is preliminary data.</text>
</comment>
<evidence type="ECO:0000259" key="11">
    <source>
        <dbReference type="Pfam" id="PF04389"/>
    </source>
</evidence>
<reference evidence="12 13" key="1">
    <citation type="submission" date="2017-03" db="EMBL/GenBank/DDBJ databases">
        <title>Genome of the blue death feigning beetle - Asbolus verrucosus.</title>
        <authorList>
            <person name="Rider S.D."/>
        </authorList>
    </citation>
    <scope>NUCLEOTIDE SEQUENCE [LARGE SCALE GENOMIC DNA]</scope>
    <source>
        <strain evidence="12">Butters</strain>
        <tissue evidence="12">Head and leg muscle</tissue>
    </source>
</reference>
<evidence type="ECO:0000256" key="4">
    <source>
        <dbReference type="ARBA" id="ARBA00022729"/>
    </source>
</evidence>
<dbReference type="GO" id="GO:0009966">
    <property type="term" value="P:regulation of signal transduction"/>
    <property type="evidence" value="ECO:0007669"/>
    <property type="project" value="InterPro"/>
</dbReference>
<proteinExistence type="inferred from homology"/>
<evidence type="ECO:0000256" key="9">
    <source>
        <dbReference type="ARBA" id="ARBA00034873"/>
    </source>
</evidence>
<gene>
    <name evidence="12" type="ORF">BDFB_002978</name>
</gene>
<accession>A0A482W1E2</accession>
<dbReference type="Proteomes" id="UP000292052">
    <property type="component" value="Unassembled WGS sequence"/>
</dbReference>
<evidence type="ECO:0000256" key="5">
    <source>
        <dbReference type="ARBA" id="ARBA00022824"/>
    </source>
</evidence>
<keyword evidence="13" id="KW-1185">Reference proteome</keyword>
<name>A0A482W1E2_ASBVE</name>
<evidence type="ECO:0000256" key="8">
    <source>
        <dbReference type="ARBA" id="ARBA00023180"/>
    </source>
</evidence>
<dbReference type="EMBL" id="QDEB01038309">
    <property type="protein sequence ID" value="RZC38981.1"/>
    <property type="molecule type" value="Genomic_DNA"/>
</dbReference>
<evidence type="ECO:0000256" key="2">
    <source>
        <dbReference type="ARBA" id="ARBA00007717"/>
    </source>
</evidence>
<dbReference type="PIRSF" id="PIRSF011018">
    <property type="entry name" value="Nicalin"/>
    <property type="match status" value="1"/>
</dbReference>
<evidence type="ECO:0000313" key="12">
    <source>
        <dbReference type="EMBL" id="RZC38981.1"/>
    </source>
</evidence>
<evidence type="ECO:0000256" key="3">
    <source>
        <dbReference type="ARBA" id="ARBA00022692"/>
    </source>
</evidence>
<dbReference type="SUPFAM" id="SSF53187">
    <property type="entry name" value="Zn-dependent exopeptidases"/>
    <property type="match status" value="1"/>
</dbReference>
<keyword evidence="6 10" id="KW-1133">Transmembrane helix</keyword>
<dbReference type="AlphaFoldDB" id="A0A482W1E2"/>
<sequence length="517" mass="57631">MSPVNPVSGSHEFPVYRMQHFDLHGIAHGSRSAAVNLEARSLTGWSTSRHCVISKLQDLTIDHFRNIRIKAGALLVVLPNDLSRLNSEEKQHLLLLEHAMLAQEISIPVYFATWTAELDTILDEVSQNVISNDLSKSAAEAMISSIAANGYQFVVSPGTTSIKQDIKVATIQGHLSGYSQEGKVPTIAIVAHYDSFGVAPNLSFGADSNGSGVVILLELARLFSNLYSDPKTRGKYNLVFLLTGGGKINYQGSKKWLEDQLDALDGSIIQYFQDSSFVMCLDTLSFGDSLYMHVSKPPKDNSPASLFFKELKTAADQFPAITVDGVHKKINLADDILAWEHERYSIRRLPAFTLSTLKSHRELIRGTILDTRQNLNLDKLTQNTKLIAEALASFIYNTSHGEIFGGSLDVDKKFTEAWINYLTSQPRSPQLLSNKDNALVMFLKDNFNKYLRDVKVSYAIPDKRDPDFLFYDVTKGIVNVYSVKPAIFDLVLTLAIILYLGIVYFLIQKFPFLYSTA</sequence>
<dbReference type="Gene3D" id="3.40.630.10">
    <property type="entry name" value="Zn peptidases"/>
    <property type="match status" value="1"/>
</dbReference>
<evidence type="ECO:0000256" key="10">
    <source>
        <dbReference type="SAM" id="Phobius"/>
    </source>
</evidence>
<dbReference type="GO" id="GO:0005789">
    <property type="term" value="C:endoplasmic reticulum membrane"/>
    <property type="evidence" value="ECO:0007669"/>
    <property type="project" value="UniProtKB-SubCell"/>
</dbReference>
<keyword evidence="3 10" id="KW-0812">Transmembrane</keyword>
<dbReference type="STRING" id="1661398.A0A482W1E2"/>
<keyword evidence="4" id="KW-0732">Signal</keyword>
<feature type="domain" description="Peptidase M28" evidence="11">
    <location>
        <begin position="185"/>
        <end position="389"/>
    </location>
</feature>
<comment type="subcellular location">
    <subcellularLocation>
        <location evidence="1">Endoplasmic reticulum membrane</location>
        <topology evidence="1">Single-pass membrane protein</topology>
    </subcellularLocation>
</comment>
<keyword evidence="7 10" id="KW-0472">Membrane</keyword>
<dbReference type="CDD" id="cd03882">
    <property type="entry name" value="M28_nicalin_like"/>
    <property type="match status" value="1"/>
</dbReference>
<keyword evidence="5" id="KW-0256">Endoplasmic reticulum</keyword>
<evidence type="ECO:0000256" key="7">
    <source>
        <dbReference type="ARBA" id="ARBA00023136"/>
    </source>
</evidence>
<dbReference type="OrthoDB" id="5913609at2759"/>
<evidence type="ECO:0000313" key="13">
    <source>
        <dbReference type="Proteomes" id="UP000292052"/>
    </source>
</evidence>
<dbReference type="InterPro" id="IPR007484">
    <property type="entry name" value="Peptidase_M28"/>
</dbReference>
<evidence type="ECO:0000256" key="1">
    <source>
        <dbReference type="ARBA" id="ARBA00004389"/>
    </source>
</evidence>
<dbReference type="InterPro" id="IPR016574">
    <property type="entry name" value="Nicalin"/>
</dbReference>
<dbReference type="PANTHER" id="PTHR31826">
    <property type="entry name" value="NICALIN"/>
    <property type="match status" value="1"/>
</dbReference>
<dbReference type="Pfam" id="PF04389">
    <property type="entry name" value="Peptidase_M28"/>
    <property type="match status" value="1"/>
</dbReference>
<organism evidence="12 13">
    <name type="scientific">Asbolus verrucosus</name>
    <name type="common">Desert ironclad beetle</name>
    <dbReference type="NCBI Taxonomy" id="1661398"/>
    <lineage>
        <taxon>Eukaryota</taxon>
        <taxon>Metazoa</taxon>
        <taxon>Ecdysozoa</taxon>
        <taxon>Arthropoda</taxon>
        <taxon>Hexapoda</taxon>
        <taxon>Insecta</taxon>
        <taxon>Pterygota</taxon>
        <taxon>Neoptera</taxon>
        <taxon>Endopterygota</taxon>
        <taxon>Coleoptera</taxon>
        <taxon>Polyphaga</taxon>
        <taxon>Cucujiformia</taxon>
        <taxon>Tenebrionidae</taxon>
        <taxon>Pimeliinae</taxon>
        <taxon>Asbolus</taxon>
    </lineage>
</organism>
<keyword evidence="8" id="KW-0325">Glycoprotein</keyword>
<protein>
    <recommendedName>
        <fullName evidence="9">BOS complex subunit NCLN</fullName>
    </recommendedName>
</protein>
<evidence type="ECO:0000256" key="6">
    <source>
        <dbReference type="ARBA" id="ARBA00022989"/>
    </source>
</evidence>
<feature type="transmembrane region" description="Helical" evidence="10">
    <location>
        <begin position="486"/>
        <end position="507"/>
    </location>
</feature>
<feature type="non-terminal residue" evidence="12">
    <location>
        <position position="517"/>
    </location>
</feature>